<accession>A0A1L8ETJ8</accession>
<evidence type="ECO:0000256" key="3">
    <source>
        <dbReference type="PIRSR" id="PIRSR617939-1"/>
    </source>
</evidence>
<evidence type="ECO:0000256" key="1">
    <source>
        <dbReference type="ARBA" id="ARBA00012346"/>
    </source>
</evidence>
<proteinExistence type="predicted"/>
<sequence length="188" mass="21126">METTRVPGLLSGGDSFYYFAYGSNLLKERLFLSNHSASFHCIASLKNFRLAFGNHEDRTSSWGGGVATVVESQGDEVWGVVWKLDITNLHSLDMQEGVPDGIYEPIEINVQTAEGNLTCRCYQMKKCVFGLTSPQYKQVLCMGAKQNDLPLEYRKMLQDIETNNFSGHIPIMDQLKDAIDKLQSAVYQ</sequence>
<dbReference type="KEGG" id="xla:108701001"/>
<dbReference type="CDD" id="cd06661">
    <property type="entry name" value="GGCT_like"/>
    <property type="match status" value="1"/>
</dbReference>
<dbReference type="PANTHER" id="PTHR12935">
    <property type="entry name" value="GAMMA-GLUTAMYLCYCLOTRANSFERASE"/>
    <property type="match status" value="1"/>
</dbReference>
<dbReference type="PaxDb" id="8355-A0A1L8ETJ8"/>
<dbReference type="Proteomes" id="UP000186698">
    <property type="component" value="Chromosome 9_10L"/>
</dbReference>
<dbReference type="InterPro" id="IPR013024">
    <property type="entry name" value="GGCT-like"/>
</dbReference>
<protein>
    <recommendedName>
        <fullName evidence="1">gamma-glutamylcyclotransferase</fullName>
        <ecNumber evidence="1">4.3.2.9</ecNumber>
    </recommendedName>
</protein>
<gene>
    <name evidence="6" type="primary">LOC108701001</name>
</gene>
<feature type="binding site" evidence="4">
    <location>
        <begin position="18"/>
        <end position="23"/>
    </location>
    <ligand>
        <name>substrate</name>
    </ligand>
</feature>
<dbReference type="OMA" id="APHDYVM"/>
<keyword evidence="5" id="KW-1185">Reference proteome</keyword>
<evidence type="ECO:0000313" key="6">
    <source>
        <dbReference type="RefSeq" id="XP_018090603.1"/>
    </source>
</evidence>
<dbReference type="Bgee" id="108701001">
    <property type="expression patterns" value="Expressed in muscle tissue and 17 other cell types or tissues"/>
</dbReference>
<dbReference type="PANTHER" id="PTHR12935:SF0">
    <property type="entry name" value="GAMMA-GLUTAMYLCYCLOTRANSFERASE"/>
    <property type="match status" value="1"/>
</dbReference>
<dbReference type="AlphaFoldDB" id="A0A1L8ETJ8"/>
<dbReference type="RefSeq" id="XP_018090603.1">
    <property type="nucleotide sequence ID" value="XM_018235114.2"/>
</dbReference>
<keyword evidence="2" id="KW-0456">Lyase</keyword>
<dbReference type="Gene3D" id="3.10.490.10">
    <property type="entry name" value="Gamma-glutamyl cyclotransferase-like"/>
    <property type="match status" value="1"/>
</dbReference>
<dbReference type="GO" id="GO:0003839">
    <property type="term" value="F:gamma-glutamylcyclotransferase activity"/>
    <property type="evidence" value="ECO:0000318"/>
    <property type="project" value="GO_Central"/>
</dbReference>
<evidence type="ECO:0000256" key="2">
    <source>
        <dbReference type="ARBA" id="ARBA00023239"/>
    </source>
</evidence>
<dbReference type="STRING" id="8355.A0A1L8ETJ8"/>
<dbReference type="CTD" id="108701001"/>
<dbReference type="SUPFAM" id="SSF110857">
    <property type="entry name" value="Gamma-glutamyl cyclotransferase-like"/>
    <property type="match status" value="1"/>
</dbReference>
<evidence type="ECO:0000313" key="5">
    <source>
        <dbReference type="Proteomes" id="UP000186698"/>
    </source>
</evidence>
<dbReference type="GeneID" id="108701001"/>
<dbReference type="InterPro" id="IPR036568">
    <property type="entry name" value="GGCT-like_sf"/>
</dbReference>
<name>A0A1L8ETJ8_XENLA</name>
<reference evidence="6" key="1">
    <citation type="submission" date="2025-08" db="UniProtKB">
        <authorList>
            <consortium name="RefSeq"/>
        </authorList>
    </citation>
    <scope>IDENTIFICATION</scope>
    <source>
        <strain evidence="6">J_2021</strain>
        <tissue evidence="6">Erythrocytes</tissue>
    </source>
</reference>
<dbReference type="InterPro" id="IPR017939">
    <property type="entry name" value="G-Glutamylcylcotransferase"/>
</dbReference>
<dbReference type="EC" id="4.3.2.9" evidence="1"/>
<feature type="active site" description="Proton acceptor" evidence="3">
    <location>
        <position position="96"/>
    </location>
</feature>
<dbReference type="Pfam" id="PF13772">
    <property type="entry name" value="AIG2_2"/>
    <property type="match status" value="1"/>
</dbReference>
<dbReference type="OrthoDB" id="2924818at2759"/>
<organism evidence="5 6">
    <name type="scientific">Xenopus laevis</name>
    <name type="common">African clawed frog</name>
    <dbReference type="NCBI Taxonomy" id="8355"/>
    <lineage>
        <taxon>Eukaryota</taxon>
        <taxon>Metazoa</taxon>
        <taxon>Chordata</taxon>
        <taxon>Craniata</taxon>
        <taxon>Vertebrata</taxon>
        <taxon>Euteleostomi</taxon>
        <taxon>Amphibia</taxon>
        <taxon>Batrachia</taxon>
        <taxon>Anura</taxon>
        <taxon>Pipoidea</taxon>
        <taxon>Pipidae</taxon>
        <taxon>Xenopodinae</taxon>
        <taxon>Xenopus</taxon>
        <taxon>Xenopus</taxon>
    </lineage>
</organism>
<feature type="binding site" evidence="4">
    <location>
        <position position="136"/>
    </location>
    <ligand>
        <name>substrate</name>
    </ligand>
</feature>
<evidence type="ECO:0000256" key="4">
    <source>
        <dbReference type="PIRSR" id="PIRSR617939-2"/>
    </source>
</evidence>